<proteinExistence type="predicted"/>
<dbReference type="Pfam" id="PF07336">
    <property type="entry name" value="ABATE"/>
    <property type="match status" value="1"/>
</dbReference>
<feature type="domain" description="Zinc finger CGNR" evidence="2">
    <location>
        <begin position="172"/>
        <end position="214"/>
    </location>
</feature>
<sequence>MSGNTFEGRIPSDSGYPEPGGRAPAPAPLRLLQVFVNTVDREAGEDALLNPVDLADWLASYGLVEAGTPATTDDLALALDLREGLRSLFLTHHDGGHTEGADDDGSHPHGAPAPDVVNGLQRLDRALKQLPVRVAVFGGVPRVEPVPQPPVRTALARIGAVLVHADPAQLQRLKACRRDVCRWVFFDSSRNRGGTWCAMEICGARSKMQAYRKRNT</sequence>
<evidence type="ECO:0000313" key="4">
    <source>
        <dbReference type="Proteomes" id="UP001206924"/>
    </source>
</evidence>
<dbReference type="InterPro" id="IPR021005">
    <property type="entry name" value="Znf_CGNR"/>
</dbReference>
<comment type="caution">
    <text evidence="3">The sequence shown here is derived from an EMBL/GenBank/DDBJ whole genome shotgun (WGS) entry which is preliminary data.</text>
</comment>
<gene>
    <name evidence="3" type="ORF">NNX28_04130</name>
</gene>
<reference evidence="3 4" key="1">
    <citation type="submission" date="2022-07" db="EMBL/GenBank/DDBJ databases">
        <title>Novel species in genus Arthrobacter.</title>
        <authorList>
            <person name="Liu Y."/>
        </authorList>
    </citation>
    <scope>NUCLEOTIDE SEQUENCE [LARGE SCALE GENOMIC DNA]</scope>
    <source>
        <strain evidence="4">zg-Y859</strain>
    </source>
</reference>
<dbReference type="InterPro" id="IPR023286">
    <property type="entry name" value="ABATE_dom_sf"/>
</dbReference>
<dbReference type="SUPFAM" id="SSF160904">
    <property type="entry name" value="Jann2411-like"/>
    <property type="match status" value="1"/>
</dbReference>
<accession>A0ABT1NN27</accession>
<dbReference type="PANTHER" id="PTHR35525:SF3">
    <property type="entry name" value="BLL6575 PROTEIN"/>
    <property type="match status" value="1"/>
</dbReference>
<dbReference type="RefSeq" id="WP_255864937.1">
    <property type="nucleotide sequence ID" value="NZ_CP104263.1"/>
</dbReference>
<dbReference type="InterPro" id="IPR010852">
    <property type="entry name" value="ABATE"/>
</dbReference>
<protein>
    <submittedName>
        <fullName evidence="3">CGNR zinc finger domain-containing protein</fullName>
    </submittedName>
</protein>
<feature type="region of interest" description="Disordered" evidence="1">
    <location>
        <begin position="92"/>
        <end position="112"/>
    </location>
</feature>
<organism evidence="3 4">
    <name type="scientific">Arthrobacter jinronghuae</name>
    <dbReference type="NCBI Taxonomy" id="2964609"/>
    <lineage>
        <taxon>Bacteria</taxon>
        <taxon>Bacillati</taxon>
        <taxon>Actinomycetota</taxon>
        <taxon>Actinomycetes</taxon>
        <taxon>Micrococcales</taxon>
        <taxon>Micrococcaceae</taxon>
        <taxon>Arthrobacter</taxon>
    </lineage>
</organism>
<dbReference type="Pfam" id="PF11706">
    <property type="entry name" value="zf-CGNR"/>
    <property type="match status" value="1"/>
</dbReference>
<feature type="region of interest" description="Disordered" evidence="1">
    <location>
        <begin position="1"/>
        <end position="25"/>
    </location>
</feature>
<dbReference type="Gene3D" id="1.10.3300.10">
    <property type="entry name" value="Jann2411-like domain"/>
    <property type="match status" value="1"/>
</dbReference>
<name>A0ABT1NN27_9MICC</name>
<evidence type="ECO:0000313" key="3">
    <source>
        <dbReference type="EMBL" id="MCQ1949118.1"/>
    </source>
</evidence>
<evidence type="ECO:0000259" key="2">
    <source>
        <dbReference type="Pfam" id="PF11706"/>
    </source>
</evidence>
<dbReference type="PANTHER" id="PTHR35525">
    <property type="entry name" value="BLL6575 PROTEIN"/>
    <property type="match status" value="1"/>
</dbReference>
<keyword evidence="4" id="KW-1185">Reference proteome</keyword>
<dbReference type="EMBL" id="JANFLP010000005">
    <property type="protein sequence ID" value="MCQ1949118.1"/>
    <property type="molecule type" value="Genomic_DNA"/>
</dbReference>
<evidence type="ECO:0000256" key="1">
    <source>
        <dbReference type="SAM" id="MobiDB-lite"/>
    </source>
</evidence>
<feature type="compositionally biased region" description="Basic and acidic residues" evidence="1">
    <location>
        <begin position="92"/>
        <end position="107"/>
    </location>
</feature>
<dbReference type="Proteomes" id="UP001206924">
    <property type="component" value="Unassembled WGS sequence"/>
</dbReference>